<feature type="transmembrane region" description="Helical" evidence="9">
    <location>
        <begin position="466"/>
        <end position="484"/>
    </location>
</feature>
<keyword evidence="6 8" id="KW-1133">Transmembrane helix</keyword>
<protein>
    <submittedName>
        <fullName evidence="10">NCS2 family permease</fullName>
    </submittedName>
</protein>
<evidence type="ECO:0000256" key="9">
    <source>
        <dbReference type="SAM" id="Phobius"/>
    </source>
</evidence>
<keyword evidence="5 8" id="KW-0812">Transmembrane</keyword>
<comment type="similarity">
    <text evidence="2 8">Belongs to the nucleobase:cation symporter-2 (NCS2) (TC 2.A.40) family. Azg-like subfamily.</text>
</comment>
<evidence type="ECO:0000256" key="2">
    <source>
        <dbReference type="ARBA" id="ARBA00005697"/>
    </source>
</evidence>
<dbReference type="InterPro" id="IPR045018">
    <property type="entry name" value="Azg-like"/>
</dbReference>
<feature type="transmembrane region" description="Helical" evidence="9">
    <location>
        <begin position="99"/>
        <end position="118"/>
    </location>
</feature>
<evidence type="ECO:0000256" key="8">
    <source>
        <dbReference type="PIRNR" id="PIRNR005353"/>
    </source>
</evidence>
<feature type="transmembrane region" description="Helical" evidence="9">
    <location>
        <begin position="12"/>
        <end position="33"/>
    </location>
</feature>
<feature type="transmembrane region" description="Helical" evidence="9">
    <location>
        <begin position="130"/>
        <end position="147"/>
    </location>
</feature>
<accession>A0A929MNJ8</accession>
<sequence length="485" mass="50929">MERFFKLRDHGTTVVTEFIAGITTFLAMAYIVFVNPSILSQTGMPSQAVFLATLFAAASSTLVMGLFANVPYALAPGMGLNAFFTFTVCFGLGFTWQEALAMVFLCGIFNILITVTKIRKLLIVSIPESLQHAISAGIGVFIAYIGVKNAGFLNFTASGSSILSVNGGPASATQYAGGVTNVVADSGIVPALVNFTQPSAILALIGLAITIILMVRQVKGALLLGIVITTALAFPMGLIDLSSANLTQNSLGNAFGELGQTFLVIFRPEGLPALFADWSRLPLVLMTIFAFSLSDVFDTIGTFVGTGRRTGIFSAEDELALQNSSGFSSKMDKALFGDSIGTLIGALFGTSNTTTYVESAAGIGVGGRTGLTSVVTALLFLATMFIAPFVSLVPSVATAPALIIVGVLMMASFSDLNWTDFAEAVPAFFSSIFMGFSYSISYGIAAGFITYAIVKVTQGKAKEIHALLWVSIALFVLNFIILAVI</sequence>
<gene>
    <name evidence="10" type="ORF">HXK00_02495</name>
</gene>
<dbReference type="PANTHER" id="PTHR43337">
    <property type="entry name" value="XANTHINE/URACIL PERMEASE C887.17-RELATED"/>
    <property type="match status" value="1"/>
</dbReference>
<keyword evidence="3 8" id="KW-0813">Transport</keyword>
<evidence type="ECO:0000313" key="11">
    <source>
        <dbReference type="Proteomes" id="UP000757900"/>
    </source>
</evidence>
<organism evidence="10 11">
    <name type="scientific">Abiotrophia defectiva</name>
    <name type="common">Streptococcus defectivus</name>
    <dbReference type="NCBI Taxonomy" id="46125"/>
    <lineage>
        <taxon>Bacteria</taxon>
        <taxon>Bacillati</taxon>
        <taxon>Bacillota</taxon>
        <taxon>Bacilli</taxon>
        <taxon>Lactobacillales</taxon>
        <taxon>Aerococcaceae</taxon>
        <taxon>Abiotrophia</taxon>
    </lineage>
</organism>
<comment type="subcellular location">
    <subcellularLocation>
        <location evidence="1 8">Cell membrane</location>
        <topology evidence="1 8">Multi-pass membrane protein</topology>
    </subcellularLocation>
</comment>
<evidence type="ECO:0000256" key="5">
    <source>
        <dbReference type="ARBA" id="ARBA00022692"/>
    </source>
</evidence>
<dbReference type="Pfam" id="PF00860">
    <property type="entry name" value="Xan_ur_permease"/>
    <property type="match status" value="2"/>
</dbReference>
<keyword evidence="7 8" id="KW-0472">Membrane</keyword>
<dbReference type="PIRSF" id="PIRSF005353">
    <property type="entry name" value="PbuG"/>
    <property type="match status" value="1"/>
</dbReference>
<proteinExistence type="inferred from homology"/>
<evidence type="ECO:0000256" key="6">
    <source>
        <dbReference type="ARBA" id="ARBA00022989"/>
    </source>
</evidence>
<feature type="transmembrane region" description="Helical" evidence="9">
    <location>
        <begin position="195"/>
        <end position="215"/>
    </location>
</feature>
<feature type="transmembrane region" description="Helical" evidence="9">
    <location>
        <begin position="48"/>
        <end position="67"/>
    </location>
</feature>
<evidence type="ECO:0000256" key="1">
    <source>
        <dbReference type="ARBA" id="ARBA00004651"/>
    </source>
</evidence>
<feature type="transmembrane region" description="Helical" evidence="9">
    <location>
        <begin position="378"/>
        <end position="411"/>
    </location>
</feature>
<evidence type="ECO:0000256" key="3">
    <source>
        <dbReference type="ARBA" id="ARBA00022448"/>
    </source>
</evidence>
<feature type="transmembrane region" description="Helical" evidence="9">
    <location>
        <begin position="222"/>
        <end position="239"/>
    </location>
</feature>
<dbReference type="AlphaFoldDB" id="A0A929MNJ8"/>
<name>A0A929MNJ8_ABIDE</name>
<keyword evidence="4 8" id="KW-1003">Cell membrane</keyword>
<evidence type="ECO:0000256" key="7">
    <source>
        <dbReference type="ARBA" id="ARBA00023136"/>
    </source>
</evidence>
<evidence type="ECO:0000256" key="4">
    <source>
        <dbReference type="ARBA" id="ARBA00022475"/>
    </source>
</evidence>
<evidence type="ECO:0000313" key="10">
    <source>
        <dbReference type="EMBL" id="MBF0934497.1"/>
    </source>
</evidence>
<feature type="transmembrane region" description="Helical" evidence="9">
    <location>
        <begin position="281"/>
        <end position="304"/>
    </location>
</feature>
<dbReference type="Proteomes" id="UP000757900">
    <property type="component" value="Unassembled WGS sequence"/>
</dbReference>
<reference evidence="10" key="1">
    <citation type="submission" date="2020-04" db="EMBL/GenBank/DDBJ databases">
        <title>Deep metagenomics examines the oral microbiome during advanced dental caries in children, revealing novel taxa and co-occurrences with host molecules.</title>
        <authorList>
            <person name="Baker J.L."/>
            <person name="Morton J.T."/>
            <person name="Dinis M."/>
            <person name="Alvarez R."/>
            <person name="Tran N.C."/>
            <person name="Knight R."/>
            <person name="Edlund A."/>
        </authorList>
    </citation>
    <scope>NUCLEOTIDE SEQUENCE</scope>
    <source>
        <strain evidence="10">JCVI_23_bin.16</strain>
    </source>
</reference>
<dbReference type="GO" id="GO:0005345">
    <property type="term" value="F:purine nucleobase transmembrane transporter activity"/>
    <property type="evidence" value="ECO:0007669"/>
    <property type="project" value="TreeGrafter"/>
</dbReference>
<dbReference type="PANTHER" id="PTHR43337:SF1">
    <property type="entry name" value="XANTHINE_URACIL PERMEASE C887.17-RELATED"/>
    <property type="match status" value="1"/>
</dbReference>
<feature type="transmembrane region" description="Helical" evidence="9">
    <location>
        <begin position="74"/>
        <end position="93"/>
    </location>
</feature>
<dbReference type="EMBL" id="JABZFV010000029">
    <property type="protein sequence ID" value="MBF0934497.1"/>
    <property type="molecule type" value="Genomic_DNA"/>
</dbReference>
<dbReference type="GO" id="GO:0005886">
    <property type="term" value="C:plasma membrane"/>
    <property type="evidence" value="ECO:0007669"/>
    <property type="project" value="UniProtKB-SubCell"/>
</dbReference>
<comment type="caution">
    <text evidence="10">The sequence shown here is derived from an EMBL/GenBank/DDBJ whole genome shotgun (WGS) entry which is preliminary data.</text>
</comment>
<dbReference type="InterPro" id="IPR026033">
    <property type="entry name" value="Azg-like_bact_archaea"/>
</dbReference>
<feature type="transmembrane region" description="Helical" evidence="9">
    <location>
        <begin position="431"/>
        <end position="454"/>
    </location>
</feature>
<dbReference type="InterPro" id="IPR006043">
    <property type="entry name" value="NCS2"/>
</dbReference>